<keyword evidence="3" id="KW-1185">Reference proteome</keyword>
<dbReference type="RefSeq" id="WP_266052789.1">
    <property type="nucleotide sequence ID" value="NZ_JAPFQO010000008.1"/>
</dbReference>
<dbReference type="Proteomes" id="UP001207228">
    <property type="component" value="Unassembled WGS sequence"/>
</dbReference>
<gene>
    <name evidence="2" type="ORF">OO017_12255</name>
</gene>
<keyword evidence="1" id="KW-1133">Transmembrane helix</keyword>
<evidence type="ECO:0000313" key="2">
    <source>
        <dbReference type="EMBL" id="MCX2740723.1"/>
    </source>
</evidence>
<reference evidence="2 3" key="1">
    <citation type="submission" date="2022-11" db="EMBL/GenBank/DDBJ databases">
        <title>The characterization of three novel Bacteroidetes species and genomic analysis of their roles in tidal elemental geochemical cycles.</title>
        <authorList>
            <person name="Ma K.-J."/>
        </authorList>
    </citation>
    <scope>NUCLEOTIDE SEQUENCE [LARGE SCALE GENOMIC DNA]</scope>
    <source>
        <strain evidence="2 3">M82</strain>
    </source>
</reference>
<protein>
    <submittedName>
        <fullName evidence="2">Uncharacterized protein</fullName>
    </submittedName>
</protein>
<keyword evidence="1" id="KW-0812">Transmembrane</keyword>
<sequence>MEAASLAFWAGLVFLYALFHWLCAGISGAGVSIVASPLWPIMAHYGSSIYT</sequence>
<keyword evidence="1" id="KW-0472">Membrane</keyword>
<accession>A0ABT3RFW9</accession>
<feature type="transmembrane region" description="Helical" evidence="1">
    <location>
        <begin position="6"/>
        <end position="35"/>
    </location>
</feature>
<organism evidence="2 3">
    <name type="scientific">Pontibacter anaerobius</name>
    <dbReference type="NCBI Taxonomy" id="2993940"/>
    <lineage>
        <taxon>Bacteria</taxon>
        <taxon>Pseudomonadati</taxon>
        <taxon>Bacteroidota</taxon>
        <taxon>Cytophagia</taxon>
        <taxon>Cytophagales</taxon>
        <taxon>Hymenobacteraceae</taxon>
        <taxon>Pontibacter</taxon>
    </lineage>
</organism>
<evidence type="ECO:0000313" key="3">
    <source>
        <dbReference type="Proteomes" id="UP001207228"/>
    </source>
</evidence>
<dbReference type="EMBL" id="JAPFQO010000008">
    <property type="protein sequence ID" value="MCX2740723.1"/>
    <property type="molecule type" value="Genomic_DNA"/>
</dbReference>
<name>A0ABT3RFW9_9BACT</name>
<proteinExistence type="predicted"/>
<comment type="caution">
    <text evidence="2">The sequence shown here is derived from an EMBL/GenBank/DDBJ whole genome shotgun (WGS) entry which is preliminary data.</text>
</comment>
<evidence type="ECO:0000256" key="1">
    <source>
        <dbReference type="SAM" id="Phobius"/>
    </source>
</evidence>